<gene>
    <name evidence="3" type="ORF">G5V58_02510</name>
</gene>
<dbReference type="AlphaFoldDB" id="A0A6G6W9H1"/>
<dbReference type="Proteomes" id="UP000502996">
    <property type="component" value="Chromosome"/>
</dbReference>
<dbReference type="KEGG" id="nano:G5V58_02510"/>
<dbReference type="RefSeq" id="WP_165228472.1">
    <property type="nucleotide sequence ID" value="NZ_CP049257.1"/>
</dbReference>
<name>A0A6G6W9H1_9ACTN</name>
<organism evidence="3 4">
    <name type="scientific">Nocardioides anomalus</name>
    <dbReference type="NCBI Taxonomy" id="2712223"/>
    <lineage>
        <taxon>Bacteria</taxon>
        <taxon>Bacillati</taxon>
        <taxon>Actinomycetota</taxon>
        <taxon>Actinomycetes</taxon>
        <taxon>Propionibacteriales</taxon>
        <taxon>Nocardioidaceae</taxon>
        <taxon>Nocardioides</taxon>
    </lineage>
</organism>
<evidence type="ECO:0000313" key="4">
    <source>
        <dbReference type="Proteomes" id="UP000502996"/>
    </source>
</evidence>
<proteinExistence type="predicted"/>
<keyword evidence="3" id="KW-0808">Transferase</keyword>
<feature type="domain" description="N-acetyltransferase" evidence="2">
    <location>
        <begin position="3"/>
        <end position="166"/>
    </location>
</feature>
<dbReference type="InterPro" id="IPR016181">
    <property type="entry name" value="Acyl_CoA_acyltransferase"/>
</dbReference>
<dbReference type="PROSITE" id="PS51186">
    <property type="entry name" value="GNAT"/>
    <property type="match status" value="1"/>
</dbReference>
<evidence type="ECO:0000259" key="2">
    <source>
        <dbReference type="PROSITE" id="PS51186"/>
    </source>
</evidence>
<reference evidence="3 4" key="1">
    <citation type="submission" date="2020-02" db="EMBL/GenBank/DDBJ databases">
        <title>Full genome sequence of Nocardioides sp. R-3366.</title>
        <authorList>
            <person name="Im W.-T."/>
        </authorList>
    </citation>
    <scope>NUCLEOTIDE SEQUENCE [LARGE SCALE GENOMIC DNA]</scope>
    <source>
        <strain evidence="3 4">R-3366</strain>
    </source>
</reference>
<dbReference type="EMBL" id="CP049257">
    <property type="protein sequence ID" value="QIG41797.1"/>
    <property type="molecule type" value="Genomic_DNA"/>
</dbReference>
<sequence length="283" mass="30950">MRLEIRELDRSDEAQVHAWWSVGQQATPEHGRRFWPEWEISRHALPQVDEHNRLALLGGYEGDEVVGTALVVMPLRDNTHFLQYDVRVRPDRRRAGVGTTLADHCEALADEAGRRTLLADVLVPSDGDPEGDEHAAWALRRGFAVANTDGVKGCDLAAEESRLPALEAHAAARLGDHRLAWWVDPAPEEHLVSLAAGRSRFLEEIPLGELDLRPQAWTPERIRSGEARRAAQRRQQLTVIALTPDGGVAGFAEAVVAPHAPGSPTSARPSCSPTTVATGSGWP</sequence>
<keyword evidence="4" id="KW-1185">Reference proteome</keyword>
<dbReference type="GO" id="GO:0016747">
    <property type="term" value="F:acyltransferase activity, transferring groups other than amino-acyl groups"/>
    <property type="evidence" value="ECO:0007669"/>
    <property type="project" value="InterPro"/>
</dbReference>
<dbReference type="Pfam" id="PF00583">
    <property type="entry name" value="Acetyltransf_1"/>
    <property type="match status" value="1"/>
</dbReference>
<feature type="compositionally biased region" description="Polar residues" evidence="1">
    <location>
        <begin position="263"/>
        <end position="283"/>
    </location>
</feature>
<accession>A0A6G6W9H1</accession>
<protein>
    <submittedName>
        <fullName evidence="3">GNAT family N-acetyltransferase</fullName>
    </submittedName>
</protein>
<dbReference type="SUPFAM" id="SSF55729">
    <property type="entry name" value="Acyl-CoA N-acyltransferases (Nat)"/>
    <property type="match status" value="1"/>
</dbReference>
<dbReference type="Gene3D" id="3.40.630.30">
    <property type="match status" value="1"/>
</dbReference>
<feature type="region of interest" description="Disordered" evidence="1">
    <location>
        <begin position="260"/>
        <end position="283"/>
    </location>
</feature>
<dbReference type="InterPro" id="IPR000182">
    <property type="entry name" value="GNAT_dom"/>
</dbReference>
<evidence type="ECO:0000256" key="1">
    <source>
        <dbReference type="SAM" id="MobiDB-lite"/>
    </source>
</evidence>
<evidence type="ECO:0000313" key="3">
    <source>
        <dbReference type="EMBL" id="QIG41797.1"/>
    </source>
</evidence>